<gene>
    <name evidence="1" type="ORF">LARSCL_LOCUS1634</name>
</gene>
<protein>
    <submittedName>
        <fullName evidence="1">Uncharacterized protein</fullName>
    </submittedName>
</protein>
<dbReference type="Proteomes" id="UP001497382">
    <property type="component" value="Unassembled WGS sequence"/>
</dbReference>
<proteinExistence type="predicted"/>
<accession>A0AAV1YXB3</accession>
<organism evidence="1 2">
    <name type="scientific">Larinioides sclopetarius</name>
    <dbReference type="NCBI Taxonomy" id="280406"/>
    <lineage>
        <taxon>Eukaryota</taxon>
        <taxon>Metazoa</taxon>
        <taxon>Ecdysozoa</taxon>
        <taxon>Arthropoda</taxon>
        <taxon>Chelicerata</taxon>
        <taxon>Arachnida</taxon>
        <taxon>Araneae</taxon>
        <taxon>Araneomorphae</taxon>
        <taxon>Entelegynae</taxon>
        <taxon>Araneoidea</taxon>
        <taxon>Araneidae</taxon>
        <taxon>Larinioides</taxon>
    </lineage>
</organism>
<evidence type="ECO:0000313" key="1">
    <source>
        <dbReference type="EMBL" id="CAL1263722.1"/>
    </source>
</evidence>
<name>A0AAV1YXB3_9ARAC</name>
<keyword evidence="2" id="KW-1185">Reference proteome</keyword>
<sequence>MILDYLKKVFCKGRLAYCLIDPEDKNLQLCHS</sequence>
<evidence type="ECO:0000313" key="2">
    <source>
        <dbReference type="Proteomes" id="UP001497382"/>
    </source>
</evidence>
<comment type="caution">
    <text evidence="1">The sequence shown here is derived from an EMBL/GenBank/DDBJ whole genome shotgun (WGS) entry which is preliminary data.</text>
</comment>
<reference evidence="1 2" key="1">
    <citation type="submission" date="2024-04" db="EMBL/GenBank/DDBJ databases">
        <authorList>
            <person name="Rising A."/>
            <person name="Reimegard J."/>
            <person name="Sonavane S."/>
            <person name="Akerstrom W."/>
            <person name="Nylinder S."/>
            <person name="Hedman E."/>
            <person name="Kallberg Y."/>
        </authorList>
    </citation>
    <scope>NUCLEOTIDE SEQUENCE [LARGE SCALE GENOMIC DNA]</scope>
</reference>
<dbReference type="EMBL" id="CAXIEN010000010">
    <property type="protein sequence ID" value="CAL1263722.1"/>
    <property type="molecule type" value="Genomic_DNA"/>
</dbReference>
<dbReference type="AlphaFoldDB" id="A0AAV1YXB3"/>